<sequence length="98" mass="10576">MAFTEKDFEVQQEQLRQLEDELSRLNAQFDAQMKTGGIAATDLDTIDMDKLPAEVRTAFDAAQQAARREGESRAGQARPAATAAAKAPGAGRRGAVRL</sequence>
<gene>
    <name evidence="3" type="ORF">FVW20_04715</name>
</gene>
<evidence type="ECO:0000256" key="2">
    <source>
        <dbReference type="SAM" id="MobiDB-lite"/>
    </source>
</evidence>
<reference evidence="3 4" key="1">
    <citation type="submission" date="2019-08" db="EMBL/GenBank/DDBJ databases">
        <authorList>
            <person name="Luo N."/>
        </authorList>
    </citation>
    <scope>NUCLEOTIDE SEQUENCE [LARGE SCALE GENOMIC DNA]</scope>
    <source>
        <strain evidence="3 4">NCIMB 9442</strain>
    </source>
</reference>
<protein>
    <submittedName>
        <fullName evidence="3">Uncharacterized protein</fullName>
    </submittedName>
</protein>
<feature type="coiled-coil region" evidence="1">
    <location>
        <begin position="1"/>
        <end position="35"/>
    </location>
</feature>
<evidence type="ECO:0000313" key="4">
    <source>
        <dbReference type="Proteomes" id="UP001194469"/>
    </source>
</evidence>
<keyword evidence="4" id="KW-1185">Reference proteome</keyword>
<comment type="caution">
    <text evidence="3">The sequence shown here is derived from an EMBL/GenBank/DDBJ whole genome shotgun (WGS) entry which is preliminary data.</text>
</comment>
<feature type="compositionally biased region" description="Low complexity" evidence="2">
    <location>
        <begin position="73"/>
        <end position="90"/>
    </location>
</feature>
<evidence type="ECO:0000313" key="3">
    <source>
        <dbReference type="EMBL" id="MBG3876345.1"/>
    </source>
</evidence>
<proteinExistence type="predicted"/>
<dbReference type="EMBL" id="VRYY01000105">
    <property type="protein sequence ID" value="MBG3876345.1"/>
    <property type="molecule type" value="Genomic_DNA"/>
</dbReference>
<organism evidence="3 4">
    <name type="scientific">Nitratidesulfovibrio oxamicus</name>
    <dbReference type="NCBI Taxonomy" id="32016"/>
    <lineage>
        <taxon>Bacteria</taxon>
        <taxon>Pseudomonadati</taxon>
        <taxon>Thermodesulfobacteriota</taxon>
        <taxon>Desulfovibrionia</taxon>
        <taxon>Desulfovibrionales</taxon>
        <taxon>Desulfovibrionaceae</taxon>
        <taxon>Nitratidesulfovibrio</taxon>
    </lineage>
</organism>
<evidence type="ECO:0000256" key="1">
    <source>
        <dbReference type="SAM" id="Coils"/>
    </source>
</evidence>
<keyword evidence="1" id="KW-0175">Coiled coil</keyword>
<name>A0ABS0J1N5_9BACT</name>
<feature type="region of interest" description="Disordered" evidence="2">
    <location>
        <begin position="63"/>
        <end position="98"/>
    </location>
</feature>
<dbReference type="RefSeq" id="WP_196608509.1">
    <property type="nucleotide sequence ID" value="NZ_VRYY01000105.1"/>
</dbReference>
<dbReference type="Proteomes" id="UP001194469">
    <property type="component" value="Unassembled WGS sequence"/>
</dbReference>
<accession>A0ABS0J1N5</accession>